<name>A0ABD3EMU6_9LAMI</name>
<dbReference type="Proteomes" id="UP001632038">
    <property type="component" value="Unassembled WGS sequence"/>
</dbReference>
<dbReference type="CDD" id="cd09247">
    <property type="entry name" value="BRO1_Alix_like_2"/>
    <property type="match status" value="1"/>
</dbReference>
<dbReference type="PANTHER" id="PTHR23032">
    <property type="entry name" value="BRO1 DOMAIN-CONTAINING PROTEIN BROX"/>
    <property type="match status" value="1"/>
</dbReference>
<evidence type="ECO:0000313" key="3">
    <source>
        <dbReference type="EMBL" id="KAL3654379.1"/>
    </source>
</evidence>
<dbReference type="PROSITE" id="PS51180">
    <property type="entry name" value="BRO1"/>
    <property type="match status" value="1"/>
</dbReference>
<dbReference type="AlphaFoldDB" id="A0ABD3EMU6"/>
<dbReference type="SMART" id="SM01041">
    <property type="entry name" value="BRO1"/>
    <property type="match status" value="1"/>
</dbReference>
<protein>
    <recommendedName>
        <fullName evidence="2">BRO1 domain-containing protein</fullName>
    </recommendedName>
</protein>
<evidence type="ECO:0000256" key="1">
    <source>
        <dbReference type="ARBA" id="ARBA00008901"/>
    </source>
</evidence>
<proteinExistence type="inferred from homology"/>
<dbReference type="Pfam" id="PF03097">
    <property type="entry name" value="BRO1"/>
    <property type="match status" value="1"/>
</dbReference>
<comment type="similarity">
    <text evidence="1">Belongs to the BROX family.</text>
</comment>
<keyword evidence="4" id="KW-1185">Reference proteome</keyword>
<dbReference type="PANTHER" id="PTHR23032:SF20">
    <property type="entry name" value="ENDOSOMAL TARGETING BRO1-LIKE DOMAIN-CONTAINING PROTEIN"/>
    <property type="match status" value="1"/>
</dbReference>
<organism evidence="3 4">
    <name type="scientific">Castilleja foliolosa</name>
    <dbReference type="NCBI Taxonomy" id="1961234"/>
    <lineage>
        <taxon>Eukaryota</taxon>
        <taxon>Viridiplantae</taxon>
        <taxon>Streptophyta</taxon>
        <taxon>Embryophyta</taxon>
        <taxon>Tracheophyta</taxon>
        <taxon>Spermatophyta</taxon>
        <taxon>Magnoliopsida</taxon>
        <taxon>eudicotyledons</taxon>
        <taxon>Gunneridae</taxon>
        <taxon>Pentapetalae</taxon>
        <taxon>asterids</taxon>
        <taxon>lamiids</taxon>
        <taxon>Lamiales</taxon>
        <taxon>Orobanchaceae</taxon>
        <taxon>Pedicularideae</taxon>
        <taxon>Castillejinae</taxon>
        <taxon>Castilleja</taxon>
    </lineage>
</organism>
<comment type="caution">
    <text evidence="3">The sequence shown here is derived from an EMBL/GenBank/DDBJ whole genome shotgun (WGS) entry which is preliminary data.</text>
</comment>
<sequence length="378" mass="43161">MMICYTGLTKLKTKPFVYQNVLLARDSGTLEQLKELSSKRKAIEDSINDNSSVTEAVAREMSGGLTSRCEQDILKLEQYLPLLENLVHNIDIRFKNHQQIVSWISHLKIRWTSVLASSSIFHLKGPKFHQVNDIHFELGMTLFLYGAMLRDRAFEVLSSDLVLSATLFRKAGGVYDYLAKEVPIFITRDDDKIPETVPNVSLIMSLVCLADAQAVTARKSEENGNSGSLLAKLHYGITEFLSEAIEMYHAIIKDKTEISSRLLDYMMSCKSLHELKCYKHFAESLKNEGKFGFAIGVLSRELLKAKKNGAKDEKWRLVLRQVMDECNVVLKKYEHENEFVWHEKVPGKYDLPLAQGVKIVTLISYQPQKCEKLFDFKL</sequence>
<dbReference type="InterPro" id="IPR038499">
    <property type="entry name" value="BRO1_sf"/>
</dbReference>
<evidence type="ECO:0000259" key="2">
    <source>
        <dbReference type="PROSITE" id="PS51180"/>
    </source>
</evidence>
<dbReference type="EMBL" id="JAVIJP010000005">
    <property type="protein sequence ID" value="KAL3654379.1"/>
    <property type="molecule type" value="Genomic_DNA"/>
</dbReference>
<gene>
    <name evidence="3" type="ORF">CASFOL_004060</name>
</gene>
<feature type="domain" description="BRO1" evidence="2">
    <location>
        <begin position="6"/>
        <end position="378"/>
    </location>
</feature>
<reference evidence="4" key="1">
    <citation type="journal article" date="2024" name="IScience">
        <title>Strigolactones Initiate the Formation of Haustorium-like Structures in Castilleja.</title>
        <authorList>
            <person name="Buerger M."/>
            <person name="Peterson D."/>
            <person name="Chory J."/>
        </authorList>
    </citation>
    <scope>NUCLEOTIDE SEQUENCE [LARGE SCALE GENOMIC DNA]</scope>
</reference>
<evidence type="ECO:0000313" key="4">
    <source>
        <dbReference type="Proteomes" id="UP001632038"/>
    </source>
</evidence>
<dbReference type="Gene3D" id="1.25.40.280">
    <property type="entry name" value="alix/aip1 like domains"/>
    <property type="match status" value="1"/>
</dbReference>
<dbReference type="InterPro" id="IPR038898">
    <property type="entry name" value="BROX"/>
</dbReference>
<dbReference type="InterPro" id="IPR004328">
    <property type="entry name" value="BRO1_dom"/>
</dbReference>
<accession>A0ABD3EMU6</accession>